<feature type="signal peptide" evidence="2">
    <location>
        <begin position="1"/>
        <end position="23"/>
    </location>
</feature>
<dbReference type="OrthoDB" id="9807574at2"/>
<comment type="similarity">
    <text evidence="1">Belongs to the OmpW/AlkL family.</text>
</comment>
<keyword evidence="2" id="KW-0732">Signal</keyword>
<proteinExistence type="inferred from homology"/>
<dbReference type="AlphaFoldDB" id="A0A1I7N2R9"/>
<evidence type="ECO:0000313" key="4">
    <source>
        <dbReference type="Proteomes" id="UP000199423"/>
    </source>
</evidence>
<protein>
    <submittedName>
        <fullName evidence="3">Outer membrane protein</fullName>
    </submittedName>
</protein>
<feature type="chain" id="PRO_5011448382" evidence="2">
    <location>
        <begin position="24"/>
        <end position="226"/>
    </location>
</feature>
<dbReference type="InterPro" id="IPR005618">
    <property type="entry name" value="OMPW"/>
</dbReference>
<dbReference type="InterPro" id="IPR011250">
    <property type="entry name" value="OMP/PagP_B-barrel"/>
</dbReference>
<keyword evidence="4" id="KW-1185">Reference proteome</keyword>
<dbReference type="Gene3D" id="2.40.160.20">
    <property type="match status" value="1"/>
</dbReference>
<dbReference type="GO" id="GO:0019867">
    <property type="term" value="C:outer membrane"/>
    <property type="evidence" value="ECO:0007669"/>
    <property type="project" value="InterPro"/>
</dbReference>
<dbReference type="EMBL" id="FPCH01000001">
    <property type="protein sequence ID" value="SFV28952.1"/>
    <property type="molecule type" value="Genomic_DNA"/>
</dbReference>
<sequence length="226" mass="24185">MRRVGMVVLLALGLSLNVAKASAGDYSGNTLVRVQGTLVAPDSSAKVNIDPGADAHVSTEWIPTLTLTHFFTKNVAAELFCCFGRLNAKGEGDLKGTDLGSFWVFPPILTLQYHFDPISGFKPYVGAGVQYIHYFDGGRSDLGGTKISLDDSWGFALQGGVDVEIGRGWYLNADIKKVWLDTDASWKDTGVKADVTVDPLIVSVGVGYRFNLADLLGSRAAAAPLK</sequence>
<dbReference type="STRING" id="51670.SAMN04488557_1133"/>
<dbReference type="PANTHER" id="PTHR36920">
    <property type="match status" value="1"/>
</dbReference>
<organism evidence="3 4">
    <name type="scientific">Hyphomicrobium facile</name>
    <dbReference type="NCBI Taxonomy" id="51670"/>
    <lineage>
        <taxon>Bacteria</taxon>
        <taxon>Pseudomonadati</taxon>
        <taxon>Pseudomonadota</taxon>
        <taxon>Alphaproteobacteria</taxon>
        <taxon>Hyphomicrobiales</taxon>
        <taxon>Hyphomicrobiaceae</taxon>
        <taxon>Hyphomicrobium</taxon>
    </lineage>
</organism>
<gene>
    <name evidence="3" type="ORF">SAMN04488557_1133</name>
</gene>
<evidence type="ECO:0000256" key="1">
    <source>
        <dbReference type="ARBA" id="ARBA00009330"/>
    </source>
</evidence>
<name>A0A1I7N2R9_9HYPH</name>
<dbReference type="SUPFAM" id="SSF56925">
    <property type="entry name" value="OMPA-like"/>
    <property type="match status" value="1"/>
</dbReference>
<reference evidence="4" key="1">
    <citation type="submission" date="2016-10" db="EMBL/GenBank/DDBJ databases">
        <authorList>
            <person name="Varghese N."/>
            <person name="Submissions S."/>
        </authorList>
    </citation>
    <scope>NUCLEOTIDE SEQUENCE [LARGE SCALE GENOMIC DNA]</scope>
    <source>
        <strain evidence="4">DSM 1565</strain>
    </source>
</reference>
<dbReference type="PANTHER" id="PTHR36920:SF1">
    <property type="entry name" value="OUTER MEMBRANE PROTEIN W"/>
    <property type="match status" value="1"/>
</dbReference>
<evidence type="ECO:0000256" key="2">
    <source>
        <dbReference type="SAM" id="SignalP"/>
    </source>
</evidence>
<dbReference type="RefSeq" id="WP_092865291.1">
    <property type="nucleotide sequence ID" value="NZ_FPCH01000001.1"/>
</dbReference>
<accession>A0A1I7N2R9</accession>
<dbReference type="Pfam" id="PF03922">
    <property type="entry name" value="OmpW"/>
    <property type="match status" value="1"/>
</dbReference>
<evidence type="ECO:0000313" key="3">
    <source>
        <dbReference type="EMBL" id="SFV28952.1"/>
    </source>
</evidence>
<dbReference type="GO" id="GO:0055085">
    <property type="term" value="P:transmembrane transport"/>
    <property type="evidence" value="ECO:0007669"/>
    <property type="project" value="TreeGrafter"/>
</dbReference>
<dbReference type="Proteomes" id="UP000199423">
    <property type="component" value="Unassembled WGS sequence"/>
</dbReference>